<keyword evidence="2 4" id="KW-0238">DNA-binding</keyword>
<dbReference type="PANTHER" id="PTHR30349:SF64">
    <property type="entry name" value="PROPHAGE INTEGRASE INTD-RELATED"/>
    <property type="match status" value="1"/>
</dbReference>
<dbReference type="Gene3D" id="1.10.150.130">
    <property type="match status" value="1"/>
</dbReference>
<dbReference type="RefSeq" id="WP_302881304.1">
    <property type="nucleotide sequence ID" value="NZ_JAUMKJ010000071.1"/>
</dbReference>
<dbReference type="InterPro" id="IPR011010">
    <property type="entry name" value="DNA_brk_join_enz"/>
</dbReference>
<dbReference type="PROSITE" id="PS51900">
    <property type="entry name" value="CB"/>
    <property type="match status" value="1"/>
</dbReference>
<comment type="caution">
    <text evidence="7">The sequence shown here is derived from an EMBL/GenBank/DDBJ whole genome shotgun (WGS) entry which is preliminary data.</text>
</comment>
<organism evidence="7 8">
    <name type="scientific">Paenibacillus ehimensis</name>
    <dbReference type="NCBI Taxonomy" id="79264"/>
    <lineage>
        <taxon>Bacteria</taxon>
        <taxon>Bacillati</taxon>
        <taxon>Bacillota</taxon>
        <taxon>Bacilli</taxon>
        <taxon>Bacillales</taxon>
        <taxon>Paenibacillaceae</taxon>
        <taxon>Paenibacillus</taxon>
    </lineage>
</organism>
<proteinExistence type="inferred from homology"/>
<evidence type="ECO:0000259" key="6">
    <source>
        <dbReference type="PROSITE" id="PS51900"/>
    </source>
</evidence>
<dbReference type="InterPro" id="IPR044068">
    <property type="entry name" value="CB"/>
</dbReference>
<evidence type="ECO:0000259" key="5">
    <source>
        <dbReference type="PROSITE" id="PS51898"/>
    </source>
</evidence>
<evidence type="ECO:0000313" key="7">
    <source>
        <dbReference type="EMBL" id="MDO3681623.1"/>
    </source>
</evidence>
<evidence type="ECO:0000256" key="2">
    <source>
        <dbReference type="ARBA" id="ARBA00023125"/>
    </source>
</evidence>
<dbReference type="Proteomes" id="UP001168883">
    <property type="component" value="Unassembled WGS sequence"/>
</dbReference>
<protein>
    <submittedName>
        <fullName evidence="7">Tyrosine-type recombinase/integrase</fullName>
    </submittedName>
</protein>
<sequence>MGNDKRMGRKTVTDRKPIENVGLPAYTLEEAVEFVMKVKRAKNLKERTLDGYVQNMRYFIDWVAERHGELTVQDVTADMLRDYVLWCAEEKEYYGGHPYKAEYDKERRGLSPASVNVRIRVLRTVFSVLFQEDVIDRNPAANVSLMRQDIDTVVPLNEDELQRFMKAPDQRKWAQWRDYVIIVTILDTGMRLNEICALEKHEIDFVKKLITLPAVKNKNRKSRILPLSTETARLLRQLITESAQHFDTAYVFTTNYGEQLSEKTIQKAFDKYAEKAKLGRTVSPHVLRHNFGTMAAENGMSVFHLQKIMGHAEIATTRKYVQLSDESIADQHKRFSPLARVMKRK</sequence>
<name>A0ABT8VKX2_9BACL</name>
<evidence type="ECO:0000256" key="3">
    <source>
        <dbReference type="ARBA" id="ARBA00023172"/>
    </source>
</evidence>
<reference evidence="7" key="1">
    <citation type="submission" date="2023-07" db="EMBL/GenBank/DDBJ databases">
        <authorList>
            <person name="Aktuganov G."/>
            <person name="Boyko T."/>
            <person name="Delegan Y."/>
            <person name="Galimzianova N."/>
            <person name="Gilvanova E."/>
            <person name="Korobov V."/>
            <person name="Kuzmina L."/>
            <person name="Melentiev A."/>
            <person name="Milman P."/>
            <person name="Ryabova A."/>
            <person name="Stupak E."/>
            <person name="Yasakov T."/>
            <person name="Zharikova N."/>
            <person name="Zhurenko E."/>
        </authorList>
    </citation>
    <scope>NUCLEOTIDE SEQUENCE</scope>
    <source>
        <strain evidence="7">IB-739</strain>
    </source>
</reference>
<dbReference type="PANTHER" id="PTHR30349">
    <property type="entry name" value="PHAGE INTEGRASE-RELATED"/>
    <property type="match status" value="1"/>
</dbReference>
<dbReference type="InterPro" id="IPR013762">
    <property type="entry name" value="Integrase-like_cat_sf"/>
</dbReference>
<dbReference type="InterPro" id="IPR050090">
    <property type="entry name" value="Tyrosine_recombinase_XerCD"/>
</dbReference>
<dbReference type="PROSITE" id="PS51898">
    <property type="entry name" value="TYR_RECOMBINASE"/>
    <property type="match status" value="1"/>
</dbReference>
<dbReference type="EMBL" id="JAUMKJ010000071">
    <property type="protein sequence ID" value="MDO3681623.1"/>
    <property type="molecule type" value="Genomic_DNA"/>
</dbReference>
<feature type="domain" description="Core-binding (CB)" evidence="6">
    <location>
        <begin position="26"/>
        <end position="130"/>
    </location>
</feature>
<dbReference type="Gene3D" id="1.10.443.10">
    <property type="entry name" value="Intergrase catalytic core"/>
    <property type="match status" value="1"/>
</dbReference>
<dbReference type="Pfam" id="PF13102">
    <property type="entry name" value="Phage_int_SAM_5"/>
    <property type="match status" value="1"/>
</dbReference>
<dbReference type="InterPro" id="IPR025269">
    <property type="entry name" value="SAM-like_dom"/>
</dbReference>
<dbReference type="InterPro" id="IPR002104">
    <property type="entry name" value="Integrase_catalytic"/>
</dbReference>
<accession>A0ABT8VKX2</accession>
<evidence type="ECO:0000256" key="1">
    <source>
        <dbReference type="ARBA" id="ARBA00008857"/>
    </source>
</evidence>
<keyword evidence="8" id="KW-1185">Reference proteome</keyword>
<keyword evidence="3" id="KW-0233">DNA recombination</keyword>
<evidence type="ECO:0000256" key="4">
    <source>
        <dbReference type="PROSITE-ProRule" id="PRU01248"/>
    </source>
</evidence>
<comment type="similarity">
    <text evidence="1">Belongs to the 'phage' integrase family.</text>
</comment>
<dbReference type="SUPFAM" id="SSF56349">
    <property type="entry name" value="DNA breaking-rejoining enzymes"/>
    <property type="match status" value="1"/>
</dbReference>
<dbReference type="Pfam" id="PF00589">
    <property type="entry name" value="Phage_integrase"/>
    <property type="match status" value="1"/>
</dbReference>
<evidence type="ECO:0000313" key="8">
    <source>
        <dbReference type="Proteomes" id="UP001168883"/>
    </source>
</evidence>
<gene>
    <name evidence="7" type="ORF">Q3C12_32025</name>
</gene>
<feature type="domain" description="Tyr recombinase" evidence="5">
    <location>
        <begin position="151"/>
        <end position="333"/>
    </location>
</feature>
<dbReference type="InterPro" id="IPR010998">
    <property type="entry name" value="Integrase_recombinase_N"/>
</dbReference>
<dbReference type="CDD" id="cd00397">
    <property type="entry name" value="DNA_BRE_C"/>
    <property type="match status" value="1"/>
</dbReference>